<reference evidence="1 2" key="1">
    <citation type="submission" date="2018-06" db="EMBL/GenBank/DDBJ databases">
        <title>Genomic Encyclopedia of Type Strains, Phase III (KMG-III): the genomes of soil and plant-associated and newly described type strains.</title>
        <authorList>
            <person name="Whitman W."/>
        </authorList>
    </citation>
    <scope>NUCLEOTIDE SEQUENCE [LARGE SCALE GENOMIC DNA]</scope>
    <source>
        <strain evidence="1 2">ORS 1419</strain>
    </source>
</reference>
<dbReference type="RefSeq" id="WP_110754687.1">
    <property type="nucleotide sequence ID" value="NZ_QJTF01000037.1"/>
</dbReference>
<name>A0A318STC7_9HYPH</name>
<keyword evidence="2" id="KW-1185">Reference proteome</keyword>
<gene>
    <name evidence="1" type="ORF">C7477_13712</name>
</gene>
<evidence type="ECO:0000313" key="1">
    <source>
        <dbReference type="EMBL" id="PYE85201.1"/>
    </source>
</evidence>
<sequence length="93" mass="10202">MASTVDEPQQIHLLVADVWRENDSEPILVHLLFVGTAGEDIVTTALNILADQGYDEAELTEMGTLTEEPDEEPHRSAWKTALGGEAALIEFEP</sequence>
<dbReference type="OrthoDB" id="8452182at2"/>
<accession>A0A318STC7</accession>
<dbReference type="Proteomes" id="UP000247454">
    <property type="component" value="Unassembled WGS sequence"/>
</dbReference>
<comment type="caution">
    <text evidence="1">The sequence shown here is derived from an EMBL/GenBank/DDBJ whole genome shotgun (WGS) entry which is preliminary data.</text>
</comment>
<dbReference type="AlphaFoldDB" id="A0A318STC7"/>
<dbReference type="EMBL" id="QJTF01000037">
    <property type="protein sequence ID" value="PYE85201.1"/>
    <property type="molecule type" value="Genomic_DNA"/>
</dbReference>
<proteinExistence type="predicted"/>
<organism evidence="1 2">
    <name type="scientific">Phyllobacterium leguminum</name>
    <dbReference type="NCBI Taxonomy" id="314237"/>
    <lineage>
        <taxon>Bacteria</taxon>
        <taxon>Pseudomonadati</taxon>
        <taxon>Pseudomonadota</taxon>
        <taxon>Alphaproteobacteria</taxon>
        <taxon>Hyphomicrobiales</taxon>
        <taxon>Phyllobacteriaceae</taxon>
        <taxon>Phyllobacterium</taxon>
    </lineage>
</organism>
<protein>
    <submittedName>
        <fullName evidence="1">Uncharacterized protein</fullName>
    </submittedName>
</protein>
<evidence type="ECO:0000313" key="2">
    <source>
        <dbReference type="Proteomes" id="UP000247454"/>
    </source>
</evidence>